<reference evidence="1 2" key="1">
    <citation type="submission" date="2019-06" db="EMBL/GenBank/DDBJ databases">
        <title>Whole genome shotgun sequence of Cellulomonas gelida NBRC 3748.</title>
        <authorList>
            <person name="Hosoyama A."/>
            <person name="Uohara A."/>
            <person name="Ohji S."/>
            <person name="Ichikawa N."/>
        </authorList>
    </citation>
    <scope>NUCLEOTIDE SEQUENCE [LARGE SCALE GENOMIC DNA]</scope>
    <source>
        <strain evidence="1 2">NBRC 3748</strain>
    </source>
</reference>
<accession>A0A4Y3KJG8</accession>
<keyword evidence="2" id="KW-1185">Reference proteome</keyword>
<evidence type="ECO:0008006" key="3">
    <source>
        <dbReference type="Google" id="ProtNLM"/>
    </source>
</evidence>
<evidence type="ECO:0000313" key="2">
    <source>
        <dbReference type="Proteomes" id="UP000320461"/>
    </source>
</evidence>
<protein>
    <recommendedName>
        <fullName evidence="3">Glycosyl transferase family 1 domain-containing protein</fullName>
    </recommendedName>
</protein>
<sequence length="411" mass="43403">MGVARRARGLAAGAAGTLAARRHRLPPALDRALDAAKWARTPWTADPADVPTLVSPRSGRTARVLIGPANFAGQGLAWASALDRSGVPAVSWAFSADPRFGFGADHSAPLTQVHRASRAYQRRVFAHVVATVEAVVIEAGRPLFGRLHGYDPVAEARALQAHGVRVALLWHGTDIRVPSAHAATHPDSPFAPPDARTRALEAVALRNRRRAAAFDGPVLVSTPDLLPGWPGALWCPVAVDADAWASDAPLLARTAPLVVHAPSNRALKGTDLVERAVRALEADELVTYRAVAGVPADEVRGLYRGADVVLDQFRLGIYGVAACEAMAAGRLVVSQVDAQVRSAVAALGPELPVREATADQLESTLRAVLADRDAARALAAQGPAFVRELHDGRRSASVLREALRLDEPSGD</sequence>
<dbReference type="Gene3D" id="3.40.50.2000">
    <property type="entry name" value="Glycogen Phosphorylase B"/>
    <property type="match status" value="1"/>
</dbReference>
<dbReference type="AlphaFoldDB" id="A0A4Y3KJG8"/>
<gene>
    <name evidence="1" type="ORF">CGE01nite_07650</name>
</gene>
<proteinExistence type="predicted"/>
<evidence type="ECO:0000313" key="1">
    <source>
        <dbReference type="EMBL" id="GEA83514.1"/>
    </source>
</evidence>
<organism evidence="1 2">
    <name type="scientific">Cellulomonas gelida</name>
    <dbReference type="NCBI Taxonomy" id="1712"/>
    <lineage>
        <taxon>Bacteria</taxon>
        <taxon>Bacillati</taxon>
        <taxon>Actinomycetota</taxon>
        <taxon>Actinomycetes</taxon>
        <taxon>Micrococcales</taxon>
        <taxon>Cellulomonadaceae</taxon>
        <taxon>Cellulomonas</taxon>
    </lineage>
</organism>
<comment type="caution">
    <text evidence="1">The sequence shown here is derived from an EMBL/GenBank/DDBJ whole genome shotgun (WGS) entry which is preliminary data.</text>
</comment>
<dbReference type="Proteomes" id="UP000320461">
    <property type="component" value="Unassembled WGS sequence"/>
</dbReference>
<name>A0A4Y3KJG8_9CELL</name>
<dbReference type="SUPFAM" id="SSF53756">
    <property type="entry name" value="UDP-Glycosyltransferase/glycogen phosphorylase"/>
    <property type="match status" value="1"/>
</dbReference>
<dbReference type="EMBL" id="BJLQ01000005">
    <property type="protein sequence ID" value="GEA83514.1"/>
    <property type="molecule type" value="Genomic_DNA"/>
</dbReference>